<sequence length="129" mass="14601">MSGNICRVCLYLIENGCSLFEVYENDLVLSEVLNKCLDMKIEEDDGVSSMVYDGCAEVIMKVVEDLVEITIVEKEAEEFMLDKYICDDLRDHMDSHCKELKYECGVCKKRLKSRTSLSKRPIKTAGAGA</sequence>
<protein>
    <submittedName>
        <fullName evidence="2">Uncharacterized protein LOC108564545</fullName>
    </submittedName>
</protein>
<organism evidence="1 2">
    <name type="scientific">Nicrophorus vespilloides</name>
    <name type="common">Boreal carrion beetle</name>
    <dbReference type="NCBI Taxonomy" id="110193"/>
    <lineage>
        <taxon>Eukaryota</taxon>
        <taxon>Metazoa</taxon>
        <taxon>Ecdysozoa</taxon>
        <taxon>Arthropoda</taxon>
        <taxon>Hexapoda</taxon>
        <taxon>Insecta</taxon>
        <taxon>Pterygota</taxon>
        <taxon>Neoptera</taxon>
        <taxon>Endopterygota</taxon>
        <taxon>Coleoptera</taxon>
        <taxon>Polyphaga</taxon>
        <taxon>Staphyliniformia</taxon>
        <taxon>Silphidae</taxon>
        <taxon>Nicrophorinae</taxon>
        <taxon>Nicrophorus</taxon>
    </lineage>
</organism>
<accession>A0ABM1MX06</accession>
<dbReference type="RefSeq" id="XP_017779106.1">
    <property type="nucleotide sequence ID" value="XM_017923617.1"/>
</dbReference>
<reference evidence="2" key="1">
    <citation type="submission" date="2025-08" db="UniProtKB">
        <authorList>
            <consortium name="RefSeq"/>
        </authorList>
    </citation>
    <scope>IDENTIFICATION</scope>
    <source>
        <tissue evidence="2">Whole Larva</tissue>
    </source>
</reference>
<gene>
    <name evidence="2" type="primary">LOC108564545</name>
</gene>
<evidence type="ECO:0000313" key="1">
    <source>
        <dbReference type="Proteomes" id="UP000695000"/>
    </source>
</evidence>
<dbReference type="GeneID" id="108564545"/>
<dbReference type="SUPFAM" id="SSF57716">
    <property type="entry name" value="Glucocorticoid receptor-like (DNA-binding domain)"/>
    <property type="match status" value="1"/>
</dbReference>
<dbReference type="Proteomes" id="UP000695000">
    <property type="component" value="Unplaced"/>
</dbReference>
<keyword evidence="1" id="KW-1185">Reference proteome</keyword>
<name>A0ABM1MX06_NICVS</name>
<evidence type="ECO:0000313" key="2">
    <source>
        <dbReference type="RefSeq" id="XP_017779106.1"/>
    </source>
</evidence>
<proteinExistence type="predicted"/>